<name>A0A4R1CJ17_9ACTN</name>
<keyword evidence="7" id="KW-1185">Reference proteome</keyword>
<dbReference type="RefSeq" id="WP_131580771.1">
    <property type="nucleotide sequence ID" value="NZ_SJZJ01000001.1"/>
</dbReference>
<comment type="similarity">
    <text evidence="1">Belongs to the type-I restriction system S methylase family.</text>
</comment>
<dbReference type="Gene3D" id="3.90.220.20">
    <property type="entry name" value="DNA methylase specificity domains"/>
    <property type="match status" value="2"/>
</dbReference>
<dbReference type="PANTHER" id="PTHR43140">
    <property type="entry name" value="TYPE-1 RESTRICTION ENZYME ECOKI SPECIFICITY PROTEIN"/>
    <property type="match status" value="1"/>
</dbReference>
<feature type="domain" description="Type I restriction modification DNA specificity" evidence="5">
    <location>
        <begin position="216"/>
        <end position="372"/>
    </location>
</feature>
<dbReference type="InterPro" id="IPR000055">
    <property type="entry name" value="Restrct_endonuc_typeI_TRD"/>
</dbReference>
<proteinExistence type="inferred from homology"/>
<evidence type="ECO:0000313" key="6">
    <source>
        <dbReference type="EMBL" id="TCJ31051.1"/>
    </source>
</evidence>
<keyword evidence="6" id="KW-0255">Endonuclease</keyword>
<organism evidence="6 7">
    <name type="scientific">Nocardioides jejuensis</name>
    <dbReference type="NCBI Taxonomy" id="2502782"/>
    <lineage>
        <taxon>Bacteria</taxon>
        <taxon>Bacillati</taxon>
        <taxon>Actinomycetota</taxon>
        <taxon>Actinomycetes</taxon>
        <taxon>Propionibacteriales</taxon>
        <taxon>Nocardioidaceae</taxon>
        <taxon>Nocardioides</taxon>
    </lineage>
</organism>
<evidence type="ECO:0000256" key="2">
    <source>
        <dbReference type="ARBA" id="ARBA00022747"/>
    </source>
</evidence>
<dbReference type="InterPro" id="IPR044946">
    <property type="entry name" value="Restrct_endonuc_typeI_TRD_sf"/>
</dbReference>
<dbReference type="GO" id="GO:0004519">
    <property type="term" value="F:endonuclease activity"/>
    <property type="evidence" value="ECO:0007669"/>
    <property type="project" value="UniProtKB-KW"/>
</dbReference>
<dbReference type="SUPFAM" id="SSF116734">
    <property type="entry name" value="DNA methylase specificity domain"/>
    <property type="match status" value="2"/>
</dbReference>
<evidence type="ECO:0000313" key="7">
    <source>
        <dbReference type="Proteomes" id="UP000295453"/>
    </source>
</evidence>
<dbReference type="AlphaFoldDB" id="A0A4R1CJ17"/>
<dbReference type="OrthoDB" id="3197085at2"/>
<dbReference type="InterPro" id="IPR051212">
    <property type="entry name" value="Type-I_RE_S_subunit"/>
</dbReference>
<keyword evidence="3" id="KW-0238">DNA-binding</keyword>
<reference evidence="6 7" key="1">
    <citation type="submission" date="2019-03" db="EMBL/GenBank/DDBJ databases">
        <authorList>
            <person name="Kim M.K.M."/>
        </authorList>
    </citation>
    <scope>NUCLEOTIDE SEQUENCE [LARGE SCALE GENOMIC DNA]</scope>
    <source>
        <strain evidence="6 7">18JY15-6</strain>
    </source>
</reference>
<dbReference type="PANTHER" id="PTHR43140:SF1">
    <property type="entry name" value="TYPE I RESTRICTION ENZYME ECOKI SPECIFICITY SUBUNIT"/>
    <property type="match status" value="1"/>
</dbReference>
<gene>
    <name evidence="6" type="ORF">EPD65_00290</name>
</gene>
<dbReference type="CDD" id="cd17268">
    <property type="entry name" value="RMtype1_S_Ara36733I_TRD1-CR1_like"/>
    <property type="match status" value="1"/>
</dbReference>
<feature type="domain" description="Type I restriction modification DNA specificity" evidence="5">
    <location>
        <begin position="14"/>
        <end position="189"/>
    </location>
</feature>
<keyword evidence="6" id="KW-0378">Hydrolase</keyword>
<comment type="subunit">
    <text evidence="4">The methyltransferase is composed of M and S polypeptides.</text>
</comment>
<accession>A0A4R1CJ17</accession>
<keyword evidence="6" id="KW-0540">Nuclease</keyword>
<evidence type="ECO:0000259" key="5">
    <source>
        <dbReference type="Pfam" id="PF01420"/>
    </source>
</evidence>
<evidence type="ECO:0000256" key="3">
    <source>
        <dbReference type="ARBA" id="ARBA00023125"/>
    </source>
</evidence>
<dbReference type="GO" id="GO:0003677">
    <property type="term" value="F:DNA binding"/>
    <property type="evidence" value="ECO:0007669"/>
    <property type="project" value="UniProtKB-KW"/>
</dbReference>
<protein>
    <submittedName>
        <fullName evidence="6">Restriction endonuclease subunit S</fullName>
    </submittedName>
</protein>
<dbReference type="Pfam" id="PF01420">
    <property type="entry name" value="Methylase_S"/>
    <property type="match status" value="2"/>
</dbReference>
<sequence>MTSFADLVSQLCPAGVEFKTLGDVGKFTRGNGLQKKDLVDSGVGAIHYGQIFTHYGTSATVTKSCVAPDVAKKLRKAKPGDLVIATTSENDADVCKAVAWLGSDEVAVSGDAYVYSHKLDPRFVSYFFQSSDFQRQKAPHVTGTKVRRVNGTDLATVKIPVPPTAVQERVVAILDKMERLKSELEFELEFELEWRSRQLAFYRAHLLSAPLHSAKSMKLGDAFSLKAGKFIQASKIASIADDEHSVPCFGGGGLRGYVAESNQTGPRALVGRQGALCGNVKWADGDFYATEHAVVATPNEGVDPRWGYHMLVEMNLNQYASKSAQPGLSVKVISDLEILVPPVDEQRRVAAVLDALDELANDISIGLPTEIEGRRKQYEYYRDKLLTFEEKTA</sequence>
<comment type="caution">
    <text evidence="6">The sequence shown here is derived from an EMBL/GenBank/DDBJ whole genome shotgun (WGS) entry which is preliminary data.</text>
</comment>
<evidence type="ECO:0000256" key="4">
    <source>
        <dbReference type="ARBA" id="ARBA00038652"/>
    </source>
</evidence>
<dbReference type="Proteomes" id="UP000295453">
    <property type="component" value="Unassembled WGS sequence"/>
</dbReference>
<dbReference type="EMBL" id="SJZJ01000001">
    <property type="protein sequence ID" value="TCJ31051.1"/>
    <property type="molecule type" value="Genomic_DNA"/>
</dbReference>
<keyword evidence="2" id="KW-0680">Restriction system</keyword>
<evidence type="ECO:0000256" key="1">
    <source>
        <dbReference type="ARBA" id="ARBA00010923"/>
    </source>
</evidence>
<dbReference type="GO" id="GO:0009307">
    <property type="term" value="P:DNA restriction-modification system"/>
    <property type="evidence" value="ECO:0007669"/>
    <property type="project" value="UniProtKB-KW"/>
</dbReference>
<dbReference type="CDD" id="cd17266">
    <property type="entry name" value="RMtype1_S_Sau1132ORF3780P-TRD2-CR2_like"/>
    <property type="match status" value="1"/>
</dbReference>